<gene>
    <name evidence="8" type="ORF">RM446_23915</name>
</gene>
<feature type="transmembrane region" description="Helical" evidence="7">
    <location>
        <begin position="216"/>
        <end position="241"/>
    </location>
</feature>
<evidence type="ECO:0000256" key="4">
    <source>
        <dbReference type="ARBA" id="ARBA00022692"/>
    </source>
</evidence>
<comment type="subcellular location">
    <subcellularLocation>
        <location evidence="1">Cell membrane</location>
        <topology evidence="1">Multi-pass membrane protein</topology>
    </subcellularLocation>
</comment>
<evidence type="ECO:0000256" key="2">
    <source>
        <dbReference type="ARBA" id="ARBA00007543"/>
    </source>
</evidence>
<evidence type="ECO:0000256" key="5">
    <source>
        <dbReference type="ARBA" id="ARBA00022989"/>
    </source>
</evidence>
<evidence type="ECO:0000256" key="3">
    <source>
        <dbReference type="ARBA" id="ARBA00022475"/>
    </source>
</evidence>
<feature type="transmembrane region" description="Helical" evidence="7">
    <location>
        <begin position="189"/>
        <end position="210"/>
    </location>
</feature>
<feature type="transmembrane region" description="Helical" evidence="7">
    <location>
        <begin position="76"/>
        <end position="94"/>
    </location>
</feature>
<accession>A0ABU2L1C3</accession>
<organism evidence="8 9">
    <name type="scientific">Streptomonospora wellingtoniae</name>
    <dbReference type="NCBI Taxonomy" id="3075544"/>
    <lineage>
        <taxon>Bacteria</taxon>
        <taxon>Bacillati</taxon>
        <taxon>Actinomycetota</taxon>
        <taxon>Actinomycetes</taxon>
        <taxon>Streptosporangiales</taxon>
        <taxon>Nocardiopsidaceae</taxon>
        <taxon>Streptomonospora</taxon>
    </lineage>
</organism>
<dbReference type="EMBL" id="JAVREK010000038">
    <property type="protein sequence ID" value="MDT0305182.1"/>
    <property type="molecule type" value="Genomic_DNA"/>
</dbReference>
<protein>
    <submittedName>
        <fullName evidence="8">Cytochrome d ubiquinol oxidase subunit II</fullName>
        <ecNumber evidence="8">1.10.3.-</ecNumber>
    </submittedName>
</protein>
<feature type="transmembrane region" description="Helical" evidence="7">
    <location>
        <begin position="115"/>
        <end position="136"/>
    </location>
</feature>
<comment type="caution">
    <text evidence="8">The sequence shown here is derived from an EMBL/GenBank/DDBJ whole genome shotgun (WGS) entry which is preliminary data.</text>
</comment>
<dbReference type="Pfam" id="PF02322">
    <property type="entry name" value="Cyt_bd_oxida_II"/>
    <property type="match status" value="1"/>
</dbReference>
<evidence type="ECO:0000313" key="9">
    <source>
        <dbReference type="Proteomes" id="UP001183226"/>
    </source>
</evidence>
<keyword evidence="6 7" id="KW-0472">Membrane</keyword>
<feature type="transmembrane region" description="Helical" evidence="7">
    <location>
        <begin position="6"/>
        <end position="29"/>
    </location>
</feature>
<feature type="transmembrane region" description="Helical" evidence="7">
    <location>
        <begin position="148"/>
        <end position="168"/>
    </location>
</feature>
<keyword evidence="8" id="KW-0560">Oxidoreductase</keyword>
<comment type="similarity">
    <text evidence="2">Belongs to the cytochrome ubiquinol oxidase subunit 2 family.</text>
</comment>
<dbReference type="EC" id="1.10.3.-" evidence="8"/>
<sequence length="257" mass="26809">MSILWLVLVAAVFCGYFVLEGAVIGLGVLHPVLGRSPGERARTVTALGPLMLAGEVWLVALVGLLFGVYPQVEGDVLTGLHPIVVALLVAWLLRDAGVWFRRLSGGPRRQWACDALITAGSLGLALAWGLAFARYLTGAEGAAATRAGAVLGAVIAALLAVHAAALTARRLPRAAEAVRRLGRLGHPAVTAALVTLASLGTTGSFAPHLLDNTAPAATLAAMSWVILPIVPFVAGAQWWAWRLFLRPAPPSDVPAFF</sequence>
<evidence type="ECO:0000313" key="8">
    <source>
        <dbReference type="EMBL" id="MDT0305182.1"/>
    </source>
</evidence>
<keyword evidence="3" id="KW-1003">Cell membrane</keyword>
<dbReference type="PANTHER" id="PTHR43141:SF4">
    <property type="entry name" value="CYTOCHROME BD2 SUBUNIT II"/>
    <property type="match status" value="1"/>
</dbReference>
<dbReference type="InterPro" id="IPR003317">
    <property type="entry name" value="Cyt-d_oxidase_su2"/>
</dbReference>
<reference evidence="9" key="1">
    <citation type="submission" date="2023-07" db="EMBL/GenBank/DDBJ databases">
        <title>30 novel species of actinomycetes from the DSMZ collection.</title>
        <authorList>
            <person name="Nouioui I."/>
        </authorList>
    </citation>
    <scope>NUCLEOTIDE SEQUENCE [LARGE SCALE GENOMIC DNA]</scope>
    <source>
        <strain evidence="9">DSM 45055</strain>
    </source>
</reference>
<dbReference type="GO" id="GO:0016491">
    <property type="term" value="F:oxidoreductase activity"/>
    <property type="evidence" value="ECO:0007669"/>
    <property type="project" value="UniProtKB-KW"/>
</dbReference>
<dbReference type="PANTHER" id="PTHR43141">
    <property type="entry name" value="CYTOCHROME BD2 SUBUNIT II"/>
    <property type="match status" value="1"/>
</dbReference>
<feature type="transmembrane region" description="Helical" evidence="7">
    <location>
        <begin position="50"/>
        <end position="70"/>
    </location>
</feature>
<proteinExistence type="inferred from homology"/>
<evidence type="ECO:0000256" key="1">
    <source>
        <dbReference type="ARBA" id="ARBA00004651"/>
    </source>
</evidence>
<keyword evidence="4 7" id="KW-0812">Transmembrane</keyword>
<dbReference type="RefSeq" id="WP_311547696.1">
    <property type="nucleotide sequence ID" value="NZ_JAVREK010000038.1"/>
</dbReference>
<evidence type="ECO:0000256" key="6">
    <source>
        <dbReference type="ARBA" id="ARBA00023136"/>
    </source>
</evidence>
<dbReference type="Proteomes" id="UP001183226">
    <property type="component" value="Unassembled WGS sequence"/>
</dbReference>
<keyword evidence="9" id="KW-1185">Reference proteome</keyword>
<name>A0ABU2L1C3_9ACTN</name>
<evidence type="ECO:0000256" key="7">
    <source>
        <dbReference type="SAM" id="Phobius"/>
    </source>
</evidence>
<keyword evidence="5 7" id="KW-1133">Transmembrane helix</keyword>